<evidence type="ECO:0000256" key="2">
    <source>
        <dbReference type="ARBA" id="ARBA00019577"/>
    </source>
</evidence>
<organism evidence="3">
    <name type="scientific">Salvia splendens</name>
    <name type="common">Scarlet sage</name>
    <dbReference type="NCBI Taxonomy" id="180675"/>
    <lineage>
        <taxon>Eukaryota</taxon>
        <taxon>Viridiplantae</taxon>
        <taxon>Streptophyta</taxon>
        <taxon>Embryophyta</taxon>
        <taxon>Tracheophyta</taxon>
        <taxon>Spermatophyta</taxon>
        <taxon>Magnoliopsida</taxon>
        <taxon>eudicotyledons</taxon>
        <taxon>Gunneridae</taxon>
        <taxon>Pentapetalae</taxon>
        <taxon>asterids</taxon>
        <taxon>lamiids</taxon>
        <taxon>Lamiales</taxon>
        <taxon>Lamiaceae</taxon>
        <taxon>Nepetoideae</taxon>
        <taxon>Mentheae</taxon>
        <taxon>Salviinae</taxon>
        <taxon>Salvia</taxon>
        <taxon>Salvia subgen. Calosphace</taxon>
        <taxon>core Calosphace</taxon>
    </lineage>
</organism>
<comment type="caution">
    <text evidence="3">The sequence shown here is derived from an EMBL/GenBank/DDBJ whole genome shotgun (WGS) entry which is preliminary data.</text>
</comment>
<evidence type="ECO:0000256" key="1">
    <source>
        <dbReference type="ARBA" id="ARBA00007133"/>
    </source>
</evidence>
<dbReference type="InterPro" id="IPR009395">
    <property type="entry name" value="BLOC1S1"/>
</dbReference>
<dbReference type="GO" id="GO:0031083">
    <property type="term" value="C:BLOC-1 complex"/>
    <property type="evidence" value="ECO:0007669"/>
    <property type="project" value="InterPro"/>
</dbReference>
<dbReference type="PANTHER" id="PTHR13073:SF0">
    <property type="entry name" value="BIOGENESIS OF LYSOSOME-RELATED ORGANELLES COMPLEX 1 SUBUNIT 1"/>
    <property type="match status" value="1"/>
</dbReference>
<name>A0A8X8WUZ0_SALSN</name>
<dbReference type="GO" id="GO:0016197">
    <property type="term" value="P:endosomal transport"/>
    <property type="evidence" value="ECO:0007669"/>
    <property type="project" value="TreeGrafter"/>
</dbReference>
<reference evidence="3" key="1">
    <citation type="submission" date="2018-01" db="EMBL/GenBank/DDBJ databases">
        <authorList>
            <person name="Mao J.F."/>
        </authorList>
    </citation>
    <scope>NUCLEOTIDE SEQUENCE</scope>
    <source>
        <strain evidence="3">Huo1</strain>
        <tissue evidence="3">Leaf</tissue>
    </source>
</reference>
<sequence length="240" mass="27138">MERSHYVDAGSLESSLVHMIDDHNRAAIELRKRTDDFPVQSRDRKKDALRNAIDQLMKVVDGGVHDIFINEKRIKVEIQALSATIMRFSKQSVARSVSCYEHRSQAAAMERSHQVEAGSLEASLLQMVSDHNHAAIELRERTEKAKKEAIQTAIRVSDLLVKSVDGGVREVFINEERIDKEIQALTASITRFSKQNDQWLAASHALNTAVKEIGDFENWMKTMELDCKSISAAICNIYQT</sequence>
<dbReference type="Proteomes" id="UP000298416">
    <property type="component" value="Unassembled WGS sequence"/>
</dbReference>
<proteinExistence type="inferred from homology"/>
<dbReference type="EMBL" id="PNBA02000014">
    <property type="protein sequence ID" value="KAG6401362.1"/>
    <property type="molecule type" value="Genomic_DNA"/>
</dbReference>
<gene>
    <name evidence="3" type="ORF">SASPL_138216</name>
</gene>
<keyword evidence="4" id="KW-1185">Reference proteome</keyword>
<dbReference type="Pfam" id="PF06320">
    <property type="entry name" value="GCN5L1"/>
    <property type="match status" value="2"/>
</dbReference>
<dbReference type="AlphaFoldDB" id="A0A8X8WUZ0"/>
<evidence type="ECO:0000313" key="3">
    <source>
        <dbReference type="EMBL" id="KAG6401362.1"/>
    </source>
</evidence>
<evidence type="ECO:0000313" key="4">
    <source>
        <dbReference type="Proteomes" id="UP000298416"/>
    </source>
</evidence>
<dbReference type="PANTHER" id="PTHR13073">
    <property type="entry name" value="BLOC-1 COMPLEX SUBUNIT 1"/>
    <property type="match status" value="1"/>
</dbReference>
<comment type="similarity">
    <text evidence="1">Belongs to the BLOC1S1 family.</text>
</comment>
<accession>A0A8X8WUZ0</accession>
<reference evidence="3" key="2">
    <citation type="submission" date="2020-08" db="EMBL/GenBank/DDBJ databases">
        <title>Plant Genome Project.</title>
        <authorList>
            <person name="Zhang R.-G."/>
        </authorList>
    </citation>
    <scope>NUCLEOTIDE SEQUENCE</scope>
    <source>
        <strain evidence="3">Huo1</strain>
        <tissue evidence="3">Leaf</tissue>
    </source>
</reference>
<protein>
    <recommendedName>
        <fullName evidence="2">Biogenesis of lysosome-related organelles complex 1 subunit 1</fullName>
    </recommendedName>
</protein>